<protein>
    <submittedName>
        <fullName evidence="1">DUF1905 domain-containing protein</fullName>
    </submittedName>
</protein>
<sequence length="103" mass="12124">MESKGVKYQFTAKVYQYSSSVEIPGWTIVSLPKDMSIEIRDNFKKFEEGWGRMKVTARIGNSEWRTSIWFDTKQEIYMLPLKAEIRKKENIVPDKIVDVVVFI</sequence>
<evidence type="ECO:0000313" key="2">
    <source>
        <dbReference type="Proteomes" id="UP000651085"/>
    </source>
</evidence>
<dbReference type="InterPro" id="IPR037079">
    <property type="entry name" value="AF2212/PG0164-like_sf"/>
</dbReference>
<dbReference type="AlphaFoldDB" id="A0A926F6M2"/>
<gene>
    <name evidence="1" type="ORF">H8744_06985</name>
</gene>
<dbReference type="RefSeq" id="WP_262434164.1">
    <property type="nucleotide sequence ID" value="NZ_JACRTF010000001.1"/>
</dbReference>
<dbReference type="Gene3D" id="2.40.30.100">
    <property type="entry name" value="AF2212/PG0164-like"/>
    <property type="match status" value="1"/>
</dbReference>
<dbReference type="Proteomes" id="UP000651085">
    <property type="component" value="Unassembled WGS sequence"/>
</dbReference>
<dbReference type="SUPFAM" id="SSF141694">
    <property type="entry name" value="AF2212/PG0164-like"/>
    <property type="match status" value="1"/>
</dbReference>
<keyword evidence="2" id="KW-1185">Reference proteome</keyword>
<evidence type="ECO:0000313" key="1">
    <source>
        <dbReference type="EMBL" id="MBC8593002.1"/>
    </source>
</evidence>
<dbReference type="EMBL" id="JACRTF010000001">
    <property type="protein sequence ID" value="MBC8593002.1"/>
    <property type="molecule type" value="Genomic_DNA"/>
</dbReference>
<dbReference type="Pfam" id="PF08922">
    <property type="entry name" value="DUF1905"/>
    <property type="match status" value="1"/>
</dbReference>
<reference evidence="1" key="1">
    <citation type="submission" date="2020-08" db="EMBL/GenBank/DDBJ databases">
        <title>Genome public.</title>
        <authorList>
            <person name="Liu C."/>
            <person name="Sun Q."/>
        </authorList>
    </citation>
    <scope>NUCLEOTIDE SEQUENCE</scope>
    <source>
        <strain evidence="1">N12</strain>
    </source>
</reference>
<comment type="caution">
    <text evidence="1">The sequence shown here is derived from an EMBL/GenBank/DDBJ whole genome shotgun (WGS) entry which is preliminary data.</text>
</comment>
<proteinExistence type="predicted"/>
<organism evidence="1 2">
    <name type="scientific">Jilunia laotingensis</name>
    <dbReference type="NCBI Taxonomy" id="2763675"/>
    <lineage>
        <taxon>Bacteria</taxon>
        <taxon>Pseudomonadati</taxon>
        <taxon>Bacteroidota</taxon>
        <taxon>Bacteroidia</taxon>
        <taxon>Bacteroidales</taxon>
        <taxon>Bacteroidaceae</taxon>
        <taxon>Jilunia</taxon>
    </lineage>
</organism>
<name>A0A926F6M2_9BACT</name>
<accession>A0A926F6M2</accession>
<dbReference type="InterPro" id="IPR015018">
    <property type="entry name" value="DUF1905"/>
</dbReference>